<evidence type="ECO:0000256" key="3">
    <source>
        <dbReference type="ARBA" id="ARBA00022553"/>
    </source>
</evidence>
<dbReference type="PROSITE" id="PS50109">
    <property type="entry name" value="HIS_KIN"/>
    <property type="match status" value="1"/>
</dbReference>
<dbReference type="Pfam" id="PF00512">
    <property type="entry name" value="HisKA"/>
    <property type="match status" value="1"/>
</dbReference>
<keyword evidence="7" id="KW-0472">Membrane</keyword>
<dbReference type="STRING" id="349521.HCH_04334"/>
<evidence type="ECO:0000256" key="7">
    <source>
        <dbReference type="ARBA" id="ARBA00022989"/>
    </source>
</evidence>
<dbReference type="PANTHER" id="PTHR45436">
    <property type="entry name" value="SENSOR HISTIDINE KINASE YKOH"/>
    <property type="match status" value="1"/>
</dbReference>
<keyword evidence="7" id="KW-1133">Transmembrane helix</keyword>
<dbReference type="SMART" id="SM00387">
    <property type="entry name" value="HATPase_c"/>
    <property type="match status" value="1"/>
</dbReference>
<dbReference type="eggNOG" id="COG0642">
    <property type="taxonomic scope" value="Bacteria"/>
</dbReference>
<dbReference type="InterPro" id="IPR050428">
    <property type="entry name" value="TCS_sensor_his_kinase"/>
</dbReference>
<dbReference type="InterPro" id="IPR005467">
    <property type="entry name" value="His_kinase_dom"/>
</dbReference>
<evidence type="ECO:0000313" key="10">
    <source>
        <dbReference type="Proteomes" id="UP000000238"/>
    </source>
</evidence>
<dbReference type="HOGENOM" id="CLU_000445_89_37_6"/>
<dbReference type="GO" id="GO:0005886">
    <property type="term" value="C:plasma membrane"/>
    <property type="evidence" value="ECO:0007669"/>
    <property type="project" value="TreeGrafter"/>
</dbReference>
<evidence type="ECO:0000259" key="8">
    <source>
        <dbReference type="PROSITE" id="PS50109"/>
    </source>
</evidence>
<keyword evidence="6 9" id="KW-0418">Kinase</keyword>
<dbReference type="InterPro" id="IPR003661">
    <property type="entry name" value="HisK_dim/P_dom"/>
</dbReference>
<dbReference type="OrthoDB" id="9121563at2"/>
<dbReference type="EC" id="2.7.13.3" evidence="2"/>
<dbReference type="Gene3D" id="1.10.287.130">
    <property type="match status" value="1"/>
</dbReference>
<gene>
    <name evidence="9" type="ordered locus">HCH_04334</name>
</gene>
<dbReference type="SUPFAM" id="SSF47384">
    <property type="entry name" value="Homodimeric domain of signal transducing histidine kinase"/>
    <property type="match status" value="1"/>
</dbReference>
<dbReference type="Pfam" id="PF02518">
    <property type="entry name" value="HATPase_c"/>
    <property type="match status" value="1"/>
</dbReference>
<dbReference type="KEGG" id="hch:HCH_04334"/>
<proteinExistence type="predicted"/>
<feature type="domain" description="Histidine kinase" evidence="8">
    <location>
        <begin position="240"/>
        <end position="430"/>
    </location>
</feature>
<dbReference type="SMART" id="SM00388">
    <property type="entry name" value="HisKA"/>
    <property type="match status" value="1"/>
</dbReference>
<dbReference type="PANTHER" id="PTHR45436:SF5">
    <property type="entry name" value="SENSOR HISTIDINE KINASE TRCS"/>
    <property type="match status" value="1"/>
</dbReference>
<evidence type="ECO:0000256" key="6">
    <source>
        <dbReference type="ARBA" id="ARBA00022777"/>
    </source>
</evidence>
<keyword evidence="5" id="KW-0812">Transmembrane</keyword>
<comment type="catalytic activity">
    <reaction evidence="1">
        <text>ATP + protein L-histidine = ADP + protein N-phospho-L-histidine.</text>
        <dbReference type="EC" id="2.7.13.3"/>
    </reaction>
</comment>
<dbReference type="GO" id="GO:0000155">
    <property type="term" value="F:phosphorelay sensor kinase activity"/>
    <property type="evidence" value="ECO:0007669"/>
    <property type="project" value="InterPro"/>
</dbReference>
<evidence type="ECO:0000256" key="2">
    <source>
        <dbReference type="ARBA" id="ARBA00012438"/>
    </source>
</evidence>
<keyword evidence="10" id="KW-1185">Reference proteome</keyword>
<sequence>MMFNSHRERSRDRAKTLAQSLRDQLCWMGAGLLLGCLALAFISSWNNMDWAGDTLMKLEAQALLRQSQRADGTPKSNDAYMSLYQSWAAVPEPVRSQFGPEPTRDGKVLEAVIKHAGEEAFLYLLPFQTEDGERRFLLSRHNRADIETLGEEFFSAALIHSLLTTLVVFGLLFALFFWLIRRATQPIALLSAWAQTLGTRTRVDAPNFEIEELNQLAQRMQEGVARIEAFNAREKQFLKHASHEMRTPLAIIQASLDTLELQTGEAGKASLRRAQLAGANMALLSSALLWLARESPQALKKERVSLDAFFQAIIEDHRYLLTARDVEVRLELSPDIVKIEKSLLHIVLANLVRNAFQHSSGGVIVMTTDRDGLRMTNPINPEDADSNVEGFGLGLELVRRICDKLNWRFSVDLTGEGAQVSVIWLPTPAS</sequence>
<keyword evidence="4" id="KW-0808">Transferase</keyword>
<name>Q2SE84_HAHCH</name>
<dbReference type="CDD" id="cd00082">
    <property type="entry name" value="HisKA"/>
    <property type="match status" value="1"/>
</dbReference>
<dbReference type="RefSeq" id="WP_011398107.1">
    <property type="nucleotide sequence ID" value="NC_007645.1"/>
</dbReference>
<evidence type="ECO:0000256" key="5">
    <source>
        <dbReference type="ARBA" id="ARBA00022692"/>
    </source>
</evidence>
<evidence type="ECO:0000256" key="1">
    <source>
        <dbReference type="ARBA" id="ARBA00000085"/>
    </source>
</evidence>
<dbReference type="InterPro" id="IPR036890">
    <property type="entry name" value="HATPase_C_sf"/>
</dbReference>
<organism evidence="9 10">
    <name type="scientific">Hahella chejuensis (strain KCTC 2396)</name>
    <dbReference type="NCBI Taxonomy" id="349521"/>
    <lineage>
        <taxon>Bacteria</taxon>
        <taxon>Pseudomonadati</taxon>
        <taxon>Pseudomonadota</taxon>
        <taxon>Gammaproteobacteria</taxon>
        <taxon>Oceanospirillales</taxon>
        <taxon>Hahellaceae</taxon>
        <taxon>Hahella</taxon>
    </lineage>
</organism>
<dbReference type="Proteomes" id="UP000000238">
    <property type="component" value="Chromosome"/>
</dbReference>
<dbReference type="EMBL" id="CP000155">
    <property type="protein sequence ID" value="ABC31040.1"/>
    <property type="molecule type" value="Genomic_DNA"/>
</dbReference>
<accession>Q2SE84</accession>
<reference evidence="9 10" key="1">
    <citation type="journal article" date="2005" name="Nucleic Acids Res.">
        <title>Genomic blueprint of Hahella chejuensis, a marine microbe producing an algicidal agent.</title>
        <authorList>
            <person name="Jeong H."/>
            <person name="Yim J.H."/>
            <person name="Lee C."/>
            <person name="Choi S.-H."/>
            <person name="Park Y.K."/>
            <person name="Yoon S.H."/>
            <person name="Hur C.-G."/>
            <person name="Kang H.-Y."/>
            <person name="Kim D."/>
            <person name="Lee H.H."/>
            <person name="Park K.H."/>
            <person name="Park S.-H."/>
            <person name="Park H.-S."/>
            <person name="Lee H.K."/>
            <person name="Oh T.K."/>
            <person name="Kim J.F."/>
        </authorList>
    </citation>
    <scope>NUCLEOTIDE SEQUENCE [LARGE SCALE GENOMIC DNA]</scope>
    <source>
        <strain evidence="9 10">KCTC 2396</strain>
    </source>
</reference>
<evidence type="ECO:0000256" key="4">
    <source>
        <dbReference type="ARBA" id="ARBA00022679"/>
    </source>
</evidence>
<evidence type="ECO:0000313" key="9">
    <source>
        <dbReference type="EMBL" id="ABC31040.1"/>
    </source>
</evidence>
<dbReference type="AlphaFoldDB" id="Q2SE84"/>
<protein>
    <recommendedName>
        <fullName evidence="2">histidine kinase</fullName>
        <ecNumber evidence="2">2.7.13.3</ecNumber>
    </recommendedName>
</protein>
<keyword evidence="3" id="KW-0597">Phosphoprotein</keyword>
<dbReference type="Gene3D" id="3.30.565.10">
    <property type="entry name" value="Histidine kinase-like ATPase, C-terminal domain"/>
    <property type="match status" value="1"/>
</dbReference>
<dbReference type="SUPFAM" id="SSF55874">
    <property type="entry name" value="ATPase domain of HSP90 chaperone/DNA topoisomerase II/histidine kinase"/>
    <property type="match status" value="1"/>
</dbReference>
<dbReference type="InterPro" id="IPR036097">
    <property type="entry name" value="HisK_dim/P_sf"/>
</dbReference>
<dbReference type="InterPro" id="IPR003594">
    <property type="entry name" value="HATPase_dom"/>
</dbReference>